<evidence type="ECO:0000256" key="5">
    <source>
        <dbReference type="ARBA" id="ARBA00022982"/>
    </source>
</evidence>
<dbReference type="KEGG" id="mez:Mtc_0894"/>
<feature type="domain" description="4Fe-4S ferredoxin-type" evidence="8">
    <location>
        <begin position="27"/>
        <end position="57"/>
    </location>
</feature>
<evidence type="ECO:0000256" key="1">
    <source>
        <dbReference type="ARBA" id="ARBA00022448"/>
    </source>
</evidence>
<dbReference type="GO" id="GO:0016491">
    <property type="term" value="F:oxidoreductase activity"/>
    <property type="evidence" value="ECO:0007669"/>
    <property type="project" value="UniProtKB-ARBA"/>
</dbReference>
<dbReference type="GO" id="GO:0051539">
    <property type="term" value="F:4 iron, 4 sulfur cluster binding"/>
    <property type="evidence" value="ECO:0007669"/>
    <property type="project" value="UniProtKB-KW"/>
</dbReference>
<dbReference type="RefSeq" id="WP_014405492.1">
    <property type="nucleotide sequence ID" value="NC_017034.1"/>
</dbReference>
<protein>
    <submittedName>
        <fullName evidence="9">4Fe-4S binding domain, ferredoxin</fullName>
    </submittedName>
</protein>
<dbReference type="GO" id="GO:0046872">
    <property type="term" value="F:metal ion binding"/>
    <property type="evidence" value="ECO:0007669"/>
    <property type="project" value="UniProtKB-KW"/>
</dbReference>
<keyword evidence="10" id="KW-1185">Reference proteome</keyword>
<dbReference type="Gene3D" id="3.30.70.20">
    <property type="match status" value="2"/>
</dbReference>
<name>H8I497_METCZ</name>
<dbReference type="GeneID" id="11971018"/>
<reference evidence="9 10" key="1">
    <citation type="journal article" date="2012" name="J. Bacteriol.">
        <title>Complete genome sequence of a thermophilic methanogen, Methanocella conradii HZ254, isolated from Chinese rice field soil.</title>
        <authorList>
            <person name="Lu Z."/>
            <person name="Lu Y."/>
        </authorList>
    </citation>
    <scope>NUCLEOTIDE SEQUENCE [LARGE SCALE GENOMIC DNA]</scope>
    <source>
        <strain evidence="10">DSM 24694 / JCM 17849 / CGMCC 1.5162 / HZ254</strain>
    </source>
</reference>
<evidence type="ECO:0000256" key="4">
    <source>
        <dbReference type="ARBA" id="ARBA00022737"/>
    </source>
</evidence>
<keyword evidence="7" id="KW-0411">Iron-sulfur</keyword>
<gene>
    <name evidence="9" type="ordered locus">Mtc_0894</name>
</gene>
<keyword evidence="3" id="KW-0479">Metal-binding</keyword>
<dbReference type="InterPro" id="IPR017896">
    <property type="entry name" value="4Fe4S_Fe-S-bd"/>
</dbReference>
<evidence type="ECO:0000256" key="2">
    <source>
        <dbReference type="ARBA" id="ARBA00022485"/>
    </source>
</evidence>
<organism evidence="9 10">
    <name type="scientific">Methanocella conradii (strain DSM 24694 / JCM 17849 / CGMCC 1.5162 / HZ254)</name>
    <dbReference type="NCBI Taxonomy" id="1041930"/>
    <lineage>
        <taxon>Archaea</taxon>
        <taxon>Methanobacteriati</taxon>
        <taxon>Methanobacteriota</taxon>
        <taxon>Stenosarchaea group</taxon>
        <taxon>Methanomicrobia</taxon>
        <taxon>Methanocellales</taxon>
        <taxon>Methanocellaceae</taxon>
        <taxon>Methanocella</taxon>
    </lineage>
</organism>
<accession>H8I497</accession>
<evidence type="ECO:0000259" key="8">
    <source>
        <dbReference type="PROSITE" id="PS51379"/>
    </source>
</evidence>
<dbReference type="PANTHER" id="PTHR43687:SF6">
    <property type="entry name" value="L-ASPARTATE SEMIALDEHYDE SULFURTRANSFERASE IRON-SULFUR SUBUNIT"/>
    <property type="match status" value="1"/>
</dbReference>
<evidence type="ECO:0000256" key="3">
    <source>
        <dbReference type="ARBA" id="ARBA00022723"/>
    </source>
</evidence>
<evidence type="ECO:0000256" key="6">
    <source>
        <dbReference type="ARBA" id="ARBA00023004"/>
    </source>
</evidence>
<dbReference type="eggNOG" id="arCOG00958">
    <property type="taxonomic scope" value="Archaea"/>
</dbReference>
<dbReference type="InterPro" id="IPR017900">
    <property type="entry name" value="4Fe4S_Fe_S_CS"/>
</dbReference>
<evidence type="ECO:0000256" key="7">
    <source>
        <dbReference type="ARBA" id="ARBA00023014"/>
    </source>
</evidence>
<dbReference type="Proteomes" id="UP000005233">
    <property type="component" value="Chromosome"/>
</dbReference>
<dbReference type="HOGENOM" id="CLU_139698_5_6_2"/>
<sequence length="61" mass="6680">MIKVNRYRCGYCGACVSVCPKDALDLVETYIEVGDNCSNCGICTKVCPMGALELVEDEERV</sequence>
<keyword evidence="5" id="KW-0249">Electron transport</keyword>
<dbReference type="PROSITE" id="PS00198">
    <property type="entry name" value="4FE4S_FER_1"/>
    <property type="match status" value="2"/>
</dbReference>
<keyword evidence="2" id="KW-0004">4Fe-4S</keyword>
<dbReference type="Pfam" id="PF00037">
    <property type="entry name" value="Fer4"/>
    <property type="match status" value="2"/>
</dbReference>
<dbReference type="STRING" id="1041930.Mtc_0894"/>
<keyword evidence="6" id="KW-0408">Iron</keyword>
<evidence type="ECO:0000313" key="10">
    <source>
        <dbReference type="Proteomes" id="UP000005233"/>
    </source>
</evidence>
<dbReference type="PANTHER" id="PTHR43687">
    <property type="entry name" value="ADENYLYLSULFATE REDUCTASE, BETA SUBUNIT"/>
    <property type="match status" value="1"/>
</dbReference>
<dbReference type="EMBL" id="CP003243">
    <property type="protein sequence ID" value="AFC99654.1"/>
    <property type="molecule type" value="Genomic_DNA"/>
</dbReference>
<keyword evidence="4" id="KW-0677">Repeat</keyword>
<dbReference type="InterPro" id="IPR050572">
    <property type="entry name" value="Fe-S_Ferredoxin"/>
</dbReference>
<dbReference type="OrthoDB" id="15347at2157"/>
<dbReference type="PROSITE" id="PS51379">
    <property type="entry name" value="4FE4S_FER_2"/>
    <property type="match status" value="2"/>
</dbReference>
<dbReference type="SUPFAM" id="SSF54862">
    <property type="entry name" value="4Fe-4S ferredoxins"/>
    <property type="match status" value="1"/>
</dbReference>
<evidence type="ECO:0000313" key="9">
    <source>
        <dbReference type="EMBL" id="AFC99654.1"/>
    </source>
</evidence>
<dbReference type="AlphaFoldDB" id="H8I497"/>
<feature type="domain" description="4Fe-4S ferredoxin-type" evidence="8">
    <location>
        <begin position="1"/>
        <end position="26"/>
    </location>
</feature>
<keyword evidence="1" id="KW-0813">Transport</keyword>
<proteinExistence type="predicted"/>